<evidence type="ECO:0000313" key="1">
    <source>
        <dbReference type="EMBL" id="TFV94947.1"/>
    </source>
</evidence>
<dbReference type="Gene3D" id="3.40.50.2000">
    <property type="entry name" value="Glycogen Phosphorylase B"/>
    <property type="match status" value="1"/>
</dbReference>
<dbReference type="EMBL" id="SPQZ01000008">
    <property type="protein sequence ID" value="TFV94947.1"/>
    <property type="molecule type" value="Genomic_DNA"/>
</dbReference>
<accession>A0A4Y9QRR6</accession>
<name>A0A4Y9QRR6_9MICO</name>
<protein>
    <submittedName>
        <fullName evidence="1">Glycosyltransferase family 1 protein</fullName>
    </submittedName>
</protein>
<organism evidence="1 2">
    <name type="scientific">Orlajensenia leifsoniae</name>
    <dbReference type="NCBI Taxonomy" id="2561933"/>
    <lineage>
        <taxon>Bacteria</taxon>
        <taxon>Bacillati</taxon>
        <taxon>Actinomycetota</taxon>
        <taxon>Actinomycetes</taxon>
        <taxon>Micrococcales</taxon>
        <taxon>Microbacteriaceae</taxon>
        <taxon>Orlajensenia</taxon>
    </lineage>
</organism>
<sequence>MKTRLLILSFSPIAGDARVLKQVEAFRDEYEVTTCGYGEAPDGVAEHIRIPDDVLHNVLHDGRITKKRYKRAYWSLWSVGWVRRHLKPGRWDVVLANDVEAVPIALRLKPAKGVHADLHEYSPLLHEDWEGWKLKITPYVEWLCSEYVSQASSWSTVSGGLAREYDRMFGFRPVIVTNAAPYIVAEPQPVGEPVRLVHSGAAMHDRRLDDLVSGVMASTSGATLDFYLTPNQPAFLDHLRERAAESGGRVRVNDPVPYAELSSTLQRYDVGVHFLPPTNFNNRWALPNKLFDYVQARLGVIIGPSPEMAEYVHGFGLGVVADGFAPEDLAAVLDTMTVHEVEKWKASANASARELSAESQVAIWKQAIAALAAS</sequence>
<dbReference type="SUPFAM" id="SSF53756">
    <property type="entry name" value="UDP-Glycosyltransferase/glycogen phosphorylase"/>
    <property type="match status" value="1"/>
</dbReference>
<proteinExistence type="predicted"/>
<dbReference type="GO" id="GO:0016740">
    <property type="term" value="F:transferase activity"/>
    <property type="evidence" value="ECO:0007669"/>
    <property type="project" value="UniProtKB-KW"/>
</dbReference>
<comment type="caution">
    <text evidence="1">The sequence shown here is derived from an EMBL/GenBank/DDBJ whole genome shotgun (WGS) entry which is preliminary data.</text>
</comment>
<evidence type="ECO:0000313" key="2">
    <source>
        <dbReference type="Proteomes" id="UP000298127"/>
    </source>
</evidence>
<keyword evidence="1" id="KW-0808">Transferase</keyword>
<dbReference type="Proteomes" id="UP000298127">
    <property type="component" value="Unassembled WGS sequence"/>
</dbReference>
<dbReference type="RefSeq" id="WP_135121546.1">
    <property type="nucleotide sequence ID" value="NZ_SPQZ01000008.1"/>
</dbReference>
<gene>
    <name evidence="1" type="ORF">E4M00_16290</name>
</gene>
<dbReference type="AlphaFoldDB" id="A0A4Y9QRR6"/>
<keyword evidence="2" id="KW-1185">Reference proteome</keyword>
<reference evidence="1 2" key="1">
    <citation type="journal article" date="2018" name="J. Microbiol.">
        <title>Leifsonia flava sp. nov., a novel actinobacterium isolated from the rhizosphere of Aquilegia viridiflora.</title>
        <authorList>
            <person name="Cai Y."/>
            <person name="Tao W.Z."/>
            <person name="Ma Y.J."/>
            <person name="Cheng J."/>
            <person name="Zhang M.Y."/>
            <person name="Zhang Y.X."/>
        </authorList>
    </citation>
    <scope>NUCLEOTIDE SEQUENCE [LARGE SCALE GENOMIC DNA]</scope>
    <source>
        <strain evidence="1 2">SYP-B2174</strain>
    </source>
</reference>